<evidence type="ECO:0000313" key="1">
    <source>
        <dbReference type="EMBL" id="CAF4175040.1"/>
    </source>
</evidence>
<accession>A0A819ZS17</accession>
<sequence>MWSGRVSAVIANDETSKTNSLVSKLIHYTTKLTTDNDRRQSFLDISSDG</sequence>
<dbReference type="EMBL" id="CAJOAY010007862">
    <property type="protein sequence ID" value="CAF4175040.1"/>
    <property type="molecule type" value="Genomic_DNA"/>
</dbReference>
<name>A0A819ZS17_9BILA</name>
<organism evidence="1 2">
    <name type="scientific">Adineta steineri</name>
    <dbReference type="NCBI Taxonomy" id="433720"/>
    <lineage>
        <taxon>Eukaryota</taxon>
        <taxon>Metazoa</taxon>
        <taxon>Spiralia</taxon>
        <taxon>Gnathifera</taxon>
        <taxon>Rotifera</taxon>
        <taxon>Eurotatoria</taxon>
        <taxon>Bdelloidea</taxon>
        <taxon>Adinetida</taxon>
        <taxon>Adinetidae</taxon>
        <taxon>Adineta</taxon>
    </lineage>
</organism>
<proteinExistence type="predicted"/>
<protein>
    <submittedName>
        <fullName evidence="1">Uncharacterized protein</fullName>
    </submittedName>
</protein>
<evidence type="ECO:0000313" key="2">
    <source>
        <dbReference type="Proteomes" id="UP000663881"/>
    </source>
</evidence>
<feature type="non-terminal residue" evidence="1">
    <location>
        <position position="49"/>
    </location>
</feature>
<dbReference type="AlphaFoldDB" id="A0A819ZS17"/>
<comment type="caution">
    <text evidence="1">The sequence shown here is derived from an EMBL/GenBank/DDBJ whole genome shotgun (WGS) entry which is preliminary data.</text>
</comment>
<gene>
    <name evidence="1" type="ORF">OKA104_LOCUS39566</name>
</gene>
<reference evidence="1" key="1">
    <citation type="submission" date="2021-02" db="EMBL/GenBank/DDBJ databases">
        <authorList>
            <person name="Nowell W R."/>
        </authorList>
    </citation>
    <scope>NUCLEOTIDE SEQUENCE</scope>
</reference>
<dbReference type="Proteomes" id="UP000663881">
    <property type="component" value="Unassembled WGS sequence"/>
</dbReference>